<feature type="domain" description="Toprim" evidence="1">
    <location>
        <begin position="77"/>
        <end position="162"/>
    </location>
</feature>
<dbReference type="Pfam" id="PF13148">
    <property type="entry name" value="DUF3987"/>
    <property type="match status" value="1"/>
</dbReference>
<dbReference type="AlphaFoldDB" id="A0A0F3IEE4"/>
<organism evidence="2 3">
    <name type="scientific">Methylocucumis oryzae</name>
    <dbReference type="NCBI Taxonomy" id="1632867"/>
    <lineage>
        <taxon>Bacteria</taxon>
        <taxon>Pseudomonadati</taxon>
        <taxon>Pseudomonadota</taxon>
        <taxon>Gammaproteobacteria</taxon>
        <taxon>Methylococcales</taxon>
        <taxon>Methylococcaceae</taxon>
        <taxon>Methylocucumis</taxon>
    </lineage>
</organism>
<sequence>MDAIPQTYKGKPLVHYWTYRAKDGSVFGHVGRYQNGDGKKDIVPFFKSNGSGFHAGIDAETRPLFGLERLANHPIDKAVFIVEGEKSAAALHGLGIVAVTSLGGAQAANKADWTPLNGFKLAYLLPDNDEPGKHYARDVYAALSALAAPPAVKVLRLPDLPDGGDVVDWLQGFEPDWDGYLPFPESSTSWAKSELRTLLNKAEPVPNDWGLASLAGSDSSAFDWETPGVIETKTPPVQALPTELIPEPFRPWLADVSHRMQTPPDFAVISALVMTGSVIGAGCGIRPKQRDDWEVIPNLWGACIGRPSTLKSPCMNEALQLLERLQADYGKRFEQEKAGAEFELLANKAMLDDVKAQVTGKAKGKGKDRVVDPTDMAKLKADYMELSKYAEQEATRRLFLTDETSIQSMTVLQSQNPRGILVRRDELPGLLVRWEREDCQDERAYFLEGWNGNGSYTDFKIGRGLTEAPSICISLLGGIQPDKLKRYLYQAMKGHNDGLMQRLQLAVWPDEPEHWELIDTAPNKADRQRAFNILQALAELDFKQYGAAQGEHDDRPYFRFTDDAQALFNAWLTELQTVKIKQEENPLMVEHFGKFRSLMPSLALIFHCIDIADGKASGNISATAANLAVQWCDYLESHARRIYAMAESPEHEAAVRLAAKIKAKALPSPFTSKAVYDKGWHGLKDKQEVDAACNILIDESWLRMTRKTATGNRGRPPLPEYHINPVFL</sequence>
<dbReference type="Gene3D" id="3.40.1360.10">
    <property type="match status" value="1"/>
</dbReference>
<dbReference type="PATRIC" id="fig|1632867.3.peg.3446"/>
<dbReference type="CDD" id="cd01029">
    <property type="entry name" value="TOPRIM_primases"/>
    <property type="match status" value="1"/>
</dbReference>
<evidence type="ECO:0000313" key="2">
    <source>
        <dbReference type="EMBL" id="KJV05170.1"/>
    </source>
</evidence>
<dbReference type="RefSeq" id="WP_045780600.1">
    <property type="nucleotide sequence ID" value="NZ_LAJX01000284.1"/>
</dbReference>
<proteinExistence type="predicted"/>
<evidence type="ECO:0000313" key="3">
    <source>
        <dbReference type="Proteomes" id="UP000033684"/>
    </source>
</evidence>
<dbReference type="InterPro" id="IPR006171">
    <property type="entry name" value="TOPRIM_dom"/>
</dbReference>
<dbReference type="Proteomes" id="UP000033684">
    <property type="component" value="Unassembled WGS sequence"/>
</dbReference>
<protein>
    <recommendedName>
        <fullName evidence="1">Toprim domain-containing protein</fullName>
    </recommendedName>
</protein>
<dbReference type="EMBL" id="LAJX01000284">
    <property type="protein sequence ID" value="KJV05170.1"/>
    <property type="molecule type" value="Genomic_DNA"/>
</dbReference>
<comment type="caution">
    <text evidence="2">The sequence shown here is derived from an EMBL/GenBank/DDBJ whole genome shotgun (WGS) entry which is preliminary data.</text>
</comment>
<gene>
    <name evidence="2" type="ORF">VZ94_20150</name>
</gene>
<name>A0A0F3IEE4_9GAMM</name>
<keyword evidence="3" id="KW-1185">Reference proteome</keyword>
<dbReference type="InterPro" id="IPR025048">
    <property type="entry name" value="DUF3987"/>
</dbReference>
<accession>A0A0F3IEE4</accession>
<dbReference type="InterPro" id="IPR034154">
    <property type="entry name" value="TOPRIM_DnaG/twinkle"/>
</dbReference>
<reference evidence="2 3" key="2">
    <citation type="journal article" date="2016" name="Microb. Ecol.">
        <title>Genome Characteristics of a Novel Type I Methanotroph (Sn10-6) Isolated from a Flooded Indian Rice Field.</title>
        <authorList>
            <person name="Rahalkar M.C."/>
            <person name="Pandit P.S."/>
            <person name="Dhakephalkar P.K."/>
            <person name="Pore S."/>
            <person name="Arora P."/>
            <person name="Kapse N."/>
        </authorList>
    </citation>
    <scope>NUCLEOTIDE SEQUENCE [LARGE SCALE GENOMIC DNA]</scope>
    <source>
        <strain evidence="2 3">Sn10-6</strain>
    </source>
</reference>
<evidence type="ECO:0000259" key="1">
    <source>
        <dbReference type="PROSITE" id="PS50880"/>
    </source>
</evidence>
<dbReference type="PROSITE" id="PS50880">
    <property type="entry name" value="TOPRIM"/>
    <property type="match status" value="1"/>
</dbReference>
<reference evidence="3" key="1">
    <citation type="submission" date="2015-03" db="EMBL/GenBank/DDBJ databases">
        <title>Draft genome sequence of a novel methanotroph (Sn10-6) isolated from flooded ricefield rhizosphere in India.</title>
        <authorList>
            <person name="Pandit P.S."/>
            <person name="Pore S.D."/>
            <person name="Arora P."/>
            <person name="Kapse N.G."/>
            <person name="Dhakephalkar P.K."/>
            <person name="Rahalkar M.C."/>
        </authorList>
    </citation>
    <scope>NUCLEOTIDE SEQUENCE [LARGE SCALE GENOMIC DNA]</scope>
    <source>
        <strain evidence="3">Sn10-6</strain>
    </source>
</reference>
<dbReference type="SUPFAM" id="SSF56731">
    <property type="entry name" value="DNA primase core"/>
    <property type="match status" value="1"/>
</dbReference>
<dbReference type="OrthoDB" id="784829at2"/>